<proteinExistence type="predicted"/>
<accession>A0A0F9HY90</accession>
<gene>
    <name evidence="1" type="ORF">LCGC14_1942320</name>
</gene>
<dbReference type="AlphaFoldDB" id="A0A0F9HY90"/>
<evidence type="ECO:0000313" key="1">
    <source>
        <dbReference type="EMBL" id="KKL86675.1"/>
    </source>
</evidence>
<organism evidence="1">
    <name type="scientific">marine sediment metagenome</name>
    <dbReference type="NCBI Taxonomy" id="412755"/>
    <lineage>
        <taxon>unclassified sequences</taxon>
        <taxon>metagenomes</taxon>
        <taxon>ecological metagenomes</taxon>
    </lineage>
</organism>
<sequence length="100" mass="11713">GDFFALVGVHRKLEFLREWMHYTSMSLSDIFDGREVWPNICIVKCFIIDRDDPKTWDDDTRDSMENDAGWPYDWDQLMTVNKAGPHTATVFSAKRGDHDE</sequence>
<feature type="non-terminal residue" evidence="1">
    <location>
        <position position="1"/>
    </location>
</feature>
<protein>
    <submittedName>
        <fullName evidence="1">Uncharacterized protein</fullName>
    </submittedName>
</protein>
<name>A0A0F9HY90_9ZZZZ</name>
<reference evidence="1" key="1">
    <citation type="journal article" date="2015" name="Nature">
        <title>Complex archaea that bridge the gap between prokaryotes and eukaryotes.</title>
        <authorList>
            <person name="Spang A."/>
            <person name="Saw J.H."/>
            <person name="Jorgensen S.L."/>
            <person name="Zaremba-Niedzwiedzka K."/>
            <person name="Martijn J."/>
            <person name="Lind A.E."/>
            <person name="van Eijk R."/>
            <person name="Schleper C."/>
            <person name="Guy L."/>
            <person name="Ettema T.J."/>
        </authorList>
    </citation>
    <scope>NUCLEOTIDE SEQUENCE</scope>
</reference>
<dbReference type="EMBL" id="LAZR01021042">
    <property type="protein sequence ID" value="KKL86675.1"/>
    <property type="molecule type" value="Genomic_DNA"/>
</dbReference>
<comment type="caution">
    <text evidence="1">The sequence shown here is derived from an EMBL/GenBank/DDBJ whole genome shotgun (WGS) entry which is preliminary data.</text>
</comment>